<protein>
    <submittedName>
        <fullName evidence="1">DUF6169 family protein</fullName>
    </submittedName>
</protein>
<dbReference type="Proteomes" id="UP001165488">
    <property type="component" value="Unassembled WGS sequence"/>
</dbReference>
<sequence length="166" mass="19647">MQNHYNYVFDKITSTYNFVTKNNILYRVAFLVDNTFSSISGEDISNVFQLVIEKASDELEPFDAKVSKTIENIIEGFFKKTENSLVFICSDEKQKAKVRHAIFERWYNNSKHKEVIVKIDNEIKFHASNIEIEVLYTSFMFHVKNPNFERLIKIYSQIEKILNEEK</sequence>
<dbReference type="RefSeq" id="WP_241273046.1">
    <property type="nucleotide sequence ID" value="NZ_JAKZGS010000001.1"/>
</dbReference>
<name>A0ABS9UJC4_9BACT</name>
<gene>
    <name evidence="1" type="ORF">MM236_00935</name>
</gene>
<dbReference type="InterPro" id="IPR046167">
    <property type="entry name" value="DUF6169"/>
</dbReference>
<accession>A0ABS9UJC4</accession>
<organism evidence="1 2">
    <name type="scientific">Belliella calami</name>
    <dbReference type="NCBI Taxonomy" id="2923436"/>
    <lineage>
        <taxon>Bacteria</taxon>
        <taxon>Pseudomonadati</taxon>
        <taxon>Bacteroidota</taxon>
        <taxon>Cytophagia</taxon>
        <taxon>Cytophagales</taxon>
        <taxon>Cyclobacteriaceae</taxon>
        <taxon>Belliella</taxon>
    </lineage>
</organism>
<dbReference type="EMBL" id="JAKZGS010000001">
    <property type="protein sequence ID" value="MCH7396525.1"/>
    <property type="molecule type" value="Genomic_DNA"/>
</dbReference>
<dbReference type="Pfam" id="PF19666">
    <property type="entry name" value="DUF6169"/>
    <property type="match status" value="1"/>
</dbReference>
<keyword evidence="2" id="KW-1185">Reference proteome</keyword>
<evidence type="ECO:0000313" key="2">
    <source>
        <dbReference type="Proteomes" id="UP001165488"/>
    </source>
</evidence>
<proteinExistence type="predicted"/>
<evidence type="ECO:0000313" key="1">
    <source>
        <dbReference type="EMBL" id="MCH7396525.1"/>
    </source>
</evidence>
<reference evidence="1" key="1">
    <citation type="submission" date="2022-03" db="EMBL/GenBank/DDBJ databases">
        <title>De novo assembled genomes of Belliella spp. (Cyclobacteriaceae) strains.</title>
        <authorList>
            <person name="Szabo A."/>
            <person name="Korponai K."/>
            <person name="Felfoldi T."/>
        </authorList>
    </citation>
    <scope>NUCLEOTIDE SEQUENCE</scope>
    <source>
        <strain evidence="1">DSM 107340</strain>
    </source>
</reference>
<comment type="caution">
    <text evidence="1">The sequence shown here is derived from an EMBL/GenBank/DDBJ whole genome shotgun (WGS) entry which is preliminary data.</text>
</comment>